<dbReference type="Proteomes" id="UP000005203">
    <property type="component" value="Linkage group LG15"/>
</dbReference>
<dbReference type="GeneID" id="726125"/>
<sequence length="265" mass="30273">MSGKNPTDDINLIVYKRYLRSDGSQSLEIVWGSVANKAMTSWRIVGKVQGSILIVILYSVILPIVVRSQANDATIKKNLILNPYKIVETNQYSLLKFFNSSPIFPSLRSFSQIIEISSNIGRRVFDFRKNGIRVDIRVVPSSKNDSIKDDGFPEFPAMDINRCVIDLSLICARNRLGRFLESIRSMNEIHLMGQNVKLVKTRARIGRGRFVNESNDNIERSVNDFFDTFALRITLPRWSGNREKNQIDVMYDETDIVEGLSDFNV</sequence>
<dbReference type="AlphaFoldDB" id="A0A7M7MV01"/>
<dbReference type="KEGG" id="ame:726125"/>
<name>A0A7M7MV01_APIME</name>
<evidence type="ECO:0000313" key="2">
    <source>
        <dbReference type="EnsemblMetazoa" id="XP_026301409"/>
    </source>
</evidence>
<keyword evidence="1" id="KW-0472">Membrane</keyword>
<reference evidence="4" key="2">
    <citation type="submission" date="2025-04" db="UniProtKB">
        <authorList>
            <consortium name="RefSeq"/>
        </authorList>
    </citation>
    <scope>IDENTIFICATION</scope>
    <source>
        <strain evidence="4">DH4</strain>
        <tissue evidence="4">Whole body</tissue>
    </source>
</reference>
<protein>
    <submittedName>
        <fullName evidence="4">Uncharacterized protein LOC726125</fullName>
    </submittedName>
</protein>
<accession>A0A8B8HF97</accession>
<keyword evidence="1" id="KW-1133">Transmembrane helix</keyword>
<keyword evidence="1" id="KW-0812">Transmembrane</keyword>
<feature type="transmembrane region" description="Helical" evidence="1">
    <location>
        <begin position="48"/>
        <end position="66"/>
    </location>
</feature>
<reference evidence="2" key="1">
    <citation type="submission" date="2021-01" db="UniProtKB">
        <authorList>
            <consortium name="EnsemblMetazoa"/>
        </authorList>
    </citation>
    <scope>IDENTIFICATION</scope>
    <source>
        <strain evidence="2">DH4</strain>
    </source>
</reference>
<evidence type="ECO:0000313" key="4">
    <source>
        <dbReference type="RefSeq" id="XP_026301409.1"/>
    </source>
</evidence>
<keyword evidence="3" id="KW-1185">Reference proteome</keyword>
<gene>
    <name evidence="4" type="primary">LOC726125</name>
</gene>
<evidence type="ECO:0000313" key="3">
    <source>
        <dbReference type="Proteomes" id="UP000005203"/>
    </source>
</evidence>
<dbReference type="OrthoDB" id="6622274at2759"/>
<dbReference type="EnsemblMetazoa" id="XM_026445624">
    <property type="protein sequence ID" value="XP_026301409"/>
    <property type="gene ID" value="LOC726125"/>
</dbReference>
<proteinExistence type="predicted"/>
<organism evidence="2">
    <name type="scientific">Apis mellifera</name>
    <name type="common">Honeybee</name>
    <dbReference type="NCBI Taxonomy" id="7460"/>
    <lineage>
        <taxon>Eukaryota</taxon>
        <taxon>Metazoa</taxon>
        <taxon>Ecdysozoa</taxon>
        <taxon>Arthropoda</taxon>
        <taxon>Hexapoda</taxon>
        <taxon>Insecta</taxon>
        <taxon>Pterygota</taxon>
        <taxon>Neoptera</taxon>
        <taxon>Endopterygota</taxon>
        <taxon>Hymenoptera</taxon>
        <taxon>Apocrita</taxon>
        <taxon>Aculeata</taxon>
        <taxon>Apoidea</taxon>
        <taxon>Anthophila</taxon>
        <taxon>Apidae</taxon>
        <taxon>Apis</taxon>
    </lineage>
</organism>
<evidence type="ECO:0000256" key="1">
    <source>
        <dbReference type="SAM" id="Phobius"/>
    </source>
</evidence>
<dbReference type="RefSeq" id="XP_026301409.1">
    <property type="nucleotide sequence ID" value="XM_026445624.1"/>
</dbReference>
<accession>A0A7M7MV01</accession>